<dbReference type="PANTHER" id="PTHR42939">
    <property type="entry name" value="ABC TRANSPORTER ATP-BINDING PROTEIN ALBC-RELATED"/>
    <property type="match status" value="1"/>
</dbReference>
<dbReference type="AlphaFoldDB" id="A0A895Y9G8"/>
<sequence length="301" mass="33117">MTTGLGIETDELTLRYGDTVALDALTVRLDPGKIYGLVGRNGSGKTSLLSVLAAFRRPTGGTARVDGEDPFENERLTRQICLIREGGDVFETEKIQTVLNMARALRPYWDDGYAHRLIDRFELPLKRSPGQLSRGQRSALACVLGLASRAPLTIFDESYLGMDPTSRYAFYEELLSDYVAHPRTIILSTHLVEEFGALFEEVVLIDRGRLLLHDDVDAVRARGVSVTGPTAQVEAVTAGLTVLNQRRLGGTSSATVYGQFDDERRQRAERDGLTLEPVPLQDLIVHLTTRSTATQDTGEAP</sequence>
<evidence type="ECO:0000256" key="1">
    <source>
        <dbReference type="ARBA" id="ARBA00022448"/>
    </source>
</evidence>
<dbReference type="Pfam" id="PF00005">
    <property type="entry name" value="ABC_tran"/>
    <property type="match status" value="1"/>
</dbReference>
<evidence type="ECO:0000313" key="6">
    <source>
        <dbReference type="Proteomes" id="UP000662857"/>
    </source>
</evidence>
<dbReference type="SUPFAM" id="SSF52540">
    <property type="entry name" value="P-loop containing nucleoside triphosphate hydrolases"/>
    <property type="match status" value="1"/>
</dbReference>
<protein>
    <submittedName>
        <fullName evidence="5">ABC transporter ATP-binding protein</fullName>
    </submittedName>
</protein>
<dbReference type="Gene3D" id="3.40.50.300">
    <property type="entry name" value="P-loop containing nucleotide triphosphate hydrolases"/>
    <property type="match status" value="1"/>
</dbReference>
<keyword evidence="1" id="KW-0813">Transport</keyword>
<dbReference type="PROSITE" id="PS50893">
    <property type="entry name" value="ABC_TRANSPORTER_2"/>
    <property type="match status" value="1"/>
</dbReference>
<reference evidence="5" key="1">
    <citation type="submission" date="2021-02" db="EMBL/GenBank/DDBJ databases">
        <title>Natrosporangium hydrolyticum gen. nov., sp. nov, a haloalkaliphilic actinobacterium from a soda solonchak soil.</title>
        <authorList>
            <person name="Sorokin D.Y."/>
            <person name="Khijniak T.V."/>
            <person name="Zakharycheva A.P."/>
            <person name="Boueva O.V."/>
            <person name="Ariskina E.V."/>
            <person name="Hahnke R.L."/>
            <person name="Bunk B."/>
            <person name="Sproer C."/>
            <person name="Schumann P."/>
            <person name="Evtushenko L.I."/>
            <person name="Kublanov I.V."/>
        </authorList>
    </citation>
    <scope>NUCLEOTIDE SEQUENCE</scope>
    <source>
        <strain evidence="5">DSM 106523</strain>
    </source>
</reference>
<organism evidence="5 6">
    <name type="scientific">Natronosporangium hydrolyticum</name>
    <dbReference type="NCBI Taxonomy" id="2811111"/>
    <lineage>
        <taxon>Bacteria</taxon>
        <taxon>Bacillati</taxon>
        <taxon>Actinomycetota</taxon>
        <taxon>Actinomycetes</taxon>
        <taxon>Micromonosporales</taxon>
        <taxon>Micromonosporaceae</taxon>
        <taxon>Natronosporangium</taxon>
    </lineage>
</organism>
<dbReference type="InterPro" id="IPR003439">
    <property type="entry name" value="ABC_transporter-like_ATP-bd"/>
</dbReference>
<name>A0A895Y9G8_9ACTN</name>
<dbReference type="InterPro" id="IPR027417">
    <property type="entry name" value="P-loop_NTPase"/>
</dbReference>
<dbReference type="GO" id="GO:0016887">
    <property type="term" value="F:ATP hydrolysis activity"/>
    <property type="evidence" value="ECO:0007669"/>
    <property type="project" value="InterPro"/>
</dbReference>
<keyword evidence="6" id="KW-1185">Reference proteome</keyword>
<evidence type="ECO:0000256" key="2">
    <source>
        <dbReference type="ARBA" id="ARBA00022741"/>
    </source>
</evidence>
<keyword evidence="3 5" id="KW-0067">ATP-binding</keyword>
<dbReference type="InterPro" id="IPR051782">
    <property type="entry name" value="ABC_Transporter_VariousFunc"/>
</dbReference>
<dbReference type="InterPro" id="IPR003593">
    <property type="entry name" value="AAA+_ATPase"/>
</dbReference>
<feature type="domain" description="ABC transporter" evidence="4">
    <location>
        <begin position="7"/>
        <end position="232"/>
    </location>
</feature>
<evidence type="ECO:0000259" key="4">
    <source>
        <dbReference type="PROSITE" id="PS50893"/>
    </source>
</evidence>
<evidence type="ECO:0000313" key="5">
    <source>
        <dbReference type="EMBL" id="QSB14387.1"/>
    </source>
</evidence>
<dbReference type="SMART" id="SM00382">
    <property type="entry name" value="AAA"/>
    <property type="match status" value="1"/>
</dbReference>
<dbReference type="EMBL" id="CP070499">
    <property type="protein sequence ID" value="QSB14387.1"/>
    <property type="molecule type" value="Genomic_DNA"/>
</dbReference>
<dbReference type="Proteomes" id="UP000662857">
    <property type="component" value="Chromosome"/>
</dbReference>
<dbReference type="GO" id="GO:0005524">
    <property type="term" value="F:ATP binding"/>
    <property type="evidence" value="ECO:0007669"/>
    <property type="project" value="UniProtKB-KW"/>
</dbReference>
<proteinExistence type="predicted"/>
<gene>
    <name evidence="5" type="ORF">JQS43_23310</name>
</gene>
<accession>A0A895Y9G8</accession>
<dbReference type="KEGG" id="nhy:JQS43_23310"/>
<dbReference type="RefSeq" id="WP_239676516.1">
    <property type="nucleotide sequence ID" value="NZ_CP070499.1"/>
</dbReference>
<keyword evidence="2" id="KW-0547">Nucleotide-binding</keyword>
<dbReference type="PANTHER" id="PTHR42939:SF1">
    <property type="entry name" value="ABC TRANSPORTER ATP-BINDING PROTEIN ALBC-RELATED"/>
    <property type="match status" value="1"/>
</dbReference>
<evidence type="ECO:0000256" key="3">
    <source>
        <dbReference type="ARBA" id="ARBA00022840"/>
    </source>
</evidence>